<evidence type="ECO:0000313" key="2">
    <source>
        <dbReference type="EMBL" id="MFD1144123.1"/>
    </source>
</evidence>
<comment type="caution">
    <text evidence="2">The sequence shown here is derived from an EMBL/GenBank/DDBJ whole genome shotgun (WGS) entry which is preliminary data.</text>
</comment>
<evidence type="ECO:0000259" key="1">
    <source>
        <dbReference type="Pfam" id="PF18480"/>
    </source>
</evidence>
<dbReference type="EMBL" id="JBHTLP010000019">
    <property type="protein sequence ID" value="MFD1144123.1"/>
    <property type="molecule type" value="Genomic_DNA"/>
</dbReference>
<dbReference type="RefSeq" id="WP_265993358.1">
    <property type="nucleotide sequence ID" value="NZ_CP110973.1"/>
</dbReference>
<organism evidence="2 3">
    <name type="scientific">Larkinella insperata</name>
    <dbReference type="NCBI Taxonomy" id="332158"/>
    <lineage>
        <taxon>Bacteria</taxon>
        <taxon>Pseudomonadati</taxon>
        <taxon>Bacteroidota</taxon>
        <taxon>Cytophagia</taxon>
        <taxon>Cytophagales</taxon>
        <taxon>Spirosomataceae</taxon>
        <taxon>Larkinella</taxon>
    </lineage>
</organism>
<evidence type="ECO:0000313" key="3">
    <source>
        <dbReference type="Proteomes" id="UP001597116"/>
    </source>
</evidence>
<keyword evidence="3" id="KW-1185">Reference proteome</keyword>
<name>A0ABW3QIZ6_9BACT</name>
<accession>A0ABW3QIZ6</accession>
<sequence length="118" mass="13818">MIIADENIDHTLIEAIRAAGIETDSVYETRRGIRDEVIIEASRNPPRIILTEDKDFGEWVFAHHVTDISVVFLRYDFRDTGRMKEILVKLFINRIEDLIGCFTTITVDKIRIRRIRTD</sequence>
<proteinExistence type="predicted"/>
<protein>
    <submittedName>
        <fullName evidence="2">DUF5615 family PIN-like protein</fullName>
    </submittedName>
</protein>
<dbReference type="Proteomes" id="UP001597116">
    <property type="component" value="Unassembled WGS sequence"/>
</dbReference>
<reference evidence="3" key="1">
    <citation type="journal article" date="2019" name="Int. J. Syst. Evol. Microbiol.">
        <title>The Global Catalogue of Microorganisms (GCM) 10K type strain sequencing project: providing services to taxonomists for standard genome sequencing and annotation.</title>
        <authorList>
            <consortium name="The Broad Institute Genomics Platform"/>
            <consortium name="The Broad Institute Genome Sequencing Center for Infectious Disease"/>
            <person name="Wu L."/>
            <person name="Ma J."/>
        </authorList>
    </citation>
    <scope>NUCLEOTIDE SEQUENCE [LARGE SCALE GENOMIC DNA]</scope>
    <source>
        <strain evidence="3">CCUG 55608</strain>
    </source>
</reference>
<dbReference type="Pfam" id="PF18480">
    <property type="entry name" value="DUF5615"/>
    <property type="match status" value="1"/>
</dbReference>
<dbReference type="InterPro" id="IPR041049">
    <property type="entry name" value="DUF5615"/>
</dbReference>
<gene>
    <name evidence="2" type="ORF">ACFQ4C_23565</name>
</gene>
<feature type="domain" description="DUF5615" evidence="1">
    <location>
        <begin position="2"/>
        <end position="97"/>
    </location>
</feature>